<proteinExistence type="predicted"/>
<dbReference type="PIRSF" id="PIRSF012666">
    <property type="entry name" value="UCP012666"/>
    <property type="match status" value="1"/>
</dbReference>
<accession>A0A9E8HNZ4</accession>
<gene>
    <name evidence="1" type="ORF">NNL22_12195</name>
</gene>
<dbReference type="KEGG" id="asem:NNL22_12195"/>
<reference evidence="1" key="1">
    <citation type="submission" date="2022-07" db="EMBL/GenBank/DDBJ databases">
        <title>Alkalimarinus sp. nov., isolated from gut of a Alitta virens.</title>
        <authorList>
            <person name="Yang A.I."/>
            <person name="Shin N.-R."/>
        </authorList>
    </citation>
    <scope>NUCLEOTIDE SEQUENCE</scope>
    <source>
        <strain evidence="1">FA028</strain>
    </source>
</reference>
<dbReference type="GO" id="GO:0016879">
    <property type="term" value="F:ligase activity, forming carbon-nitrogen bonds"/>
    <property type="evidence" value="ECO:0007669"/>
    <property type="project" value="UniProtKB-ARBA"/>
</dbReference>
<dbReference type="Proteomes" id="UP001164472">
    <property type="component" value="Chromosome"/>
</dbReference>
<dbReference type="InterPro" id="IPR014746">
    <property type="entry name" value="Gln_synth/guanido_kin_cat_dom"/>
</dbReference>
<dbReference type="PANTHER" id="PTHR36510:SF3">
    <property type="entry name" value="CONSERVED PROTEIN"/>
    <property type="match status" value="1"/>
</dbReference>
<evidence type="ECO:0008006" key="3">
    <source>
        <dbReference type="Google" id="ProtNLM"/>
    </source>
</evidence>
<evidence type="ECO:0000313" key="2">
    <source>
        <dbReference type="Proteomes" id="UP001164472"/>
    </source>
</evidence>
<dbReference type="SUPFAM" id="SSF55931">
    <property type="entry name" value="Glutamine synthetase/guanido kinase"/>
    <property type="match status" value="1"/>
</dbReference>
<dbReference type="Gene3D" id="3.30.590.20">
    <property type="match status" value="1"/>
</dbReference>
<evidence type="ECO:0000313" key="1">
    <source>
        <dbReference type="EMBL" id="UZW73796.1"/>
    </source>
</evidence>
<sequence>MGRWIDRSDFSPKEFARFNERLADNLSAFRTLLDRQNFGMGERSYGAELELYITDKLGQPLALNRTLLDDLQDPHLTLELNQFNLEYNLDPILDSNKPFSELSETMKKALSEISSAAQAYDARVLPIGILPTLQKQHVGMDAITDIPRYHALARALRDRRGSDFHIHISGQDELDLSWQDVTLEGANTSFQYHYRVNPDEFASSFNVAQLVTPLVLALGANSPLFFGQRLWHETRIALFKQSVDCRMDEPLSKRLPARVFFGHGWVRQDIYELFAENVYLFEPLMPICSSENNHQLALAGEVPPLDELRLHQGSVWSWNRPIYDPVGDGHLRIEVRSLPAGPSVDNMIANAALMTGLIEGLKPHIDKILPGIPFRYAEHNFYRAAKHGLDAKLLWPEPAEGALKELPVVDILDSMIVIAEEGLQRINIAESEISYYLGIIRDGLAARMNGARWQLNMYEKLSWQCDQTQTLVELVDRYYRNTMSHKPVHEWSEQL</sequence>
<dbReference type="InterPro" id="IPR050141">
    <property type="entry name" value="GCL_type2/YbdK_subfam"/>
</dbReference>
<dbReference type="InterPro" id="IPR016602">
    <property type="entry name" value="UCP012666"/>
</dbReference>
<dbReference type="Pfam" id="PF04107">
    <property type="entry name" value="GCS2"/>
    <property type="match status" value="1"/>
</dbReference>
<name>A0A9E8HNZ4_9ALTE</name>
<organism evidence="1 2">
    <name type="scientific">Alkalimarinus sediminis</name>
    <dbReference type="NCBI Taxonomy" id="1632866"/>
    <lineage>
        <taxon>Bacteria</taxon>
        <taxon>Pseudomonadati</taxon>
        <taxon>Pseudomonadota</taxon>
        <taxon>Gammaproteobacteria</taxon>
        <taxon>Alteromonadales</taxon>
        <taxon>Alteromonadaceae</taxon>
        <taxon>Alkalimarinus</taxon>
    </lineage>
</organism>
<dbReference type="RefSeq" id="WP_251809937.1">
    <property type="nucleotide sequence ID" value="NZ_CP101527.1"/>
</dbReference>
<dbReference type="InterPro" id="IPR006336">
    <property type="entry name" value="GCS2"/>
</dbReference>
<dbReference type="PANTHER" id="PTHR36510">
    <property type="entry name" value="GLUTAMATE--CYSTEINE LIGASE 2-RELATED"/>
    <property type="match status" value="1"/>
</dbReference>
<keyword evidence="2" id="KW-1185">Reference proteome</keyword>
<dbReference type="AlphaFoldDB" id="A0A9E8HNZ4"/>
<protein>
    <recommendedName>
        <fullName evidence="3">Glutamate--cysteine ligase</fullName>
    </recommendedName>
</protein>
<dbReference type="EMBL" id="CP101527">
    <property type="protein sequence ID" value="UZW73796.1"/>
    <property type="molecule type" value="Genomic_DNA"/>
</dbReference>